<comment type="caution">
    <text evidence="2">The sequence shown here is derived from an EMBL/GenBank/DDBJ whole genome shotgun (WGS) entry which is preliminary data.</text>
</comment>
<feature type="compositionally biased region" description="Basic and acidic residues" evidence="1">
    <location>
        <begin position="156"/>
        <end position="168"/>
    </location>
</feature>
<evidence type="ECO:0000313" key="2">
    <source>
        <dbReference type="EMBL" id="GKU93503.1"/>
    </source>
</evidence>
<evidence type="ECO:0000256" key="1">
    <source>
        <dbReference type="SAM" id="MobiDB-lite"/>
    </source>
</evidence>
<protein>
    <submittedName>
        <fullName evidence="2">Uncharacterized protein</fullName>
    </submittedName>
</protein>
<gene>
    <name evidence="2" type="ORF">SLEP1_g7096</name>
</gene>
<dbReference type="AlphaFoldDB" id="A0AAV5HX78"/>
<sequence length="670" mass="77947">MLRSTFPNGQNPRITYPLDGFYEGFYHINAKKRSQGENERNDEKDAGHHCVIVDYKVDEHPTRQLMLSSRMEYALKVLHIEKEESTVKVIYPSFDKTMSQWLSDALPPEDMQWGEWMKTEVMPKIRELWKLLHEMKERKIQICNKSNHDPNGTGNERNHDPDSTGDHMPLIRKESKFLKLRDGEFVSSEEVMLLPRLLNLQEGDDHDKNLHYACHVFNTVLSKDQADDLPPKFISALNFWDNEISSSSEEKDGITSLNYWLCSKHPILYDPADKKNFLLLIHDVMFRSGLKGWLNGQFHWMWFLDQIKKIKGKNKNAYKGILQFGAGQSEHLSYSEGSDIVKFTRNALMHFEENYKKGSDDTTWHPLLDGEVVEILDDELDVCSIHYGIARTIIAEDPPEKYMEEGWKKYQANEWKKLKEEAQGAKVISEAYQPVQPKVMSKVGDVFSWVEVEEIYRKRRMQLWVEGGTTRMERGTYWIAAADILKQSRLCTKMKEGLKPCWMELEAIENKKMQPLEFHMKENSVVVWKELEKDKIKANEELKLDTKLGWKRVEEIIKADQPPSLKVRKGQDKPYWMEAFEAHRPAAELLTQENWLNARAELVNFFNSLKSFISRAFLVVPWLFSDLYLACINGAENMIGLCLTKMVAFQCSPGALHEIDVSDVISVSYC</sequence>
<name>A0AAV5HX78_9ROSI</name>
<keyword evidence="3" id="KW-1185">Reference proteome</keyword>
<organism evidence="2 3">
    <name type="scientific">Rubroshorea leprosula</name>
    <dbReference type="NCBI Taxonomy" id="152421"/>
    <lineage>
        <taxon>Eukaryota</taxon>
        <taxon>Viridiplantae</taxon>
        <taxon>Streptophyta</taxon>
        <taxon>Embryophyta</taxon>
        <taxon>Tracheophyta</taxon>
        <taxon>Spermatophyta</taxon>
        <taxon>Magnoliopsida</taxon>
        <taxon>eudicotyledons</taxon>
        <taxon>Gunneridae</taxon>
        <taxon>Pentapetalae</taxon>
        <taxon>rosids</taxon>
        <taxon>malvids</taxon>
        <taxon>Malvales</taxon>
        <taxon>Dipterocarpaceae</taxon>
        <taxon>Rubroshorea</taxon>
    </lineage>
</organism>
<dbReference type="Proteomes" id="UP001054252">
    <property type="component" value="Unassembled WGS sequence"/>
</dbReference>
<reference evidence="2 3" key="1">
    <citation type="journal article" date="2021" name="Commun. Biol.">
        <title>The genome of Shorea leprosula (Dipterocarpaceae) highlights the ecological relevance of drought in aseasonal tropical rainforests.</title>
        <authorList>
            <person name="Ng K.K.S."/>
            <person name="Kobayashi M.J."/>
            <person name="Fawcett J.A."/>
            <person name="Hatakeyama M."/>
            <person name="Paape T."/>
            <person name="Ng C.H."/>
            <person name="Ang C.C."/>
            <person name="Tnah L.H."/>
            <person name="Lee C.T."/>
            <person name="Nishiyama T."/>
            <person name="Sese J."/>
            <person name="O'Brien M.J."/>
            <person name="Copetti D."/>
            <person name="Mohd Noor M.I."/>
            <person name="Ong R.C."/>
            <person name="Putra M."/>
            <person name="Sireger I.Z."/>
            <person name="Indrioko S."/>
            <person name="Kosugi Y."/>
            <person name="Izuno A."/>
            <person name="Isagi Y."/>
            <person name="Lee S.L."/>
            <person name="Shimizu K.K."/>
        </authorList>
    </citation>
    <scope>NUCLEOTIDE SEQUENCE [LARGE SCALE GENOMIC DNA]</scope>
    <source>
        <strain evidence="2">214</strain>
    </source>
</reference>
<evidence type="ECO:0000313" key="3">
    <source>
        <dbReference type="Proteomes" id="UP001054252"/>
    </source>
</evidence>
<feature type="compositionally biased region" description="Polar residues" evidence="1">
    <location>
        <begin position="144"/>
        <end position="155"/>
    </location>
</feature>
<accession>A0AAV5HX78</accession>
<proteinExistence type="predicted"/>
<feature type="region of interest" description="Disordered" evidence="1">
    <location>
        <begin position="144"/>
        <end position="168"/>
    </location>
</feature>
<dbReference type="EMBL" id="BPVZ01000007">
    <property type="protein sequence ID" value="GKU93503.1"/>
    <property type="molecule type" value="Genomic_DNA"/>
</dbReference>